<proteinExistence type="predicted"/>
<sequence>MVKNKIFNTICLSLFAFSYVSGQQITRKDALIQSYASYMICSVPDSLKADTTFYKKYCDAQGIPIMSSANTPDDGLLVARDIVNSMLIKREDIRASLVQKGARVLIIAYQEGEMDLPERRNWKKPAKDDRRLTPGEREKYDLPGGIGSMDDRTYWNGRARGMGGTLTSCAEENLLGYPATRYYGENILVHEFSHNIMGAIRTVDPELYDKIGKSYDLAKAAGMYKGQYAINTKEEYWAEGSQWWFGSNFPFDDGNKKILRGRIDLREYDPALYNLLEKVYKPESIRSDVYSQFYK</sequence>
<dbReference type="SUPFAM" id="SSF55486">
    <property type="entry name" value="Metalloproteases ('zincins'), catalytic domain"/>
    <property type="match status" value="1"/>
</dbReference>
<dbReference type="AlphaFoldDB" id="A0A3D8Y2M3"/>
<evidence type="ECO:0000256" key="1">
    <source>
        <dbReference type="SAM" id="MobiDB-lite"/>
    </source>
</evidence>
<keyword evidence="2" id="KW-0378">Hydrolase</keyword>
<accession>A0A3D8Y2M3</accession>
<keyword evidence="3" id="KW-1185">Reference proteome</keyword>
<comment type="caution">
    <text evidence="2">The sequence shown here is derived from an EMBL/GenBank/DDBJ whole genome shotgun (WGS) entry which is preliminary data.</text>
</comment>
<gene>
    <name evidence="2" type="ORF">DSL64_28505</name>
</gene>
<name>A0A3D8Y2M3_9BACT</name>
<feature type="compositionally biased region" description="Basic and acidic residues" evidence="1">
    <location>
        <begin position="124"/>
        <end position="141"/>
    </location>
</feature>
<dbReference type="OrthoDB" id="9792407at2"/>
<dbReference type="Proteomes" id="UP000256373">
    <property type="component" value="Unassembled WGS sequence"/>
</dbReference>
<feature type="region of interest" description="Disordered" evidence="1">
    <location>
        <begin position="124"/>
        <end position="143"/>
    </location>
</feature>
<reference evidence="2 3" key="1">
    <citation type="submission" date="2018-07" db="EMBL/GenBank/DDBJ databases">
        <title>Dyadobacter roseus sp. nov., isolated from rose rhizosphere soil.</title>
        <authorList>
            <person name="Chen L."/>
        </authorList>
    </citation>
    <scope>NUCLEOTIDE SEQUENCE [LARGE SCALE GENOMIC DNA]</scope>
    <source>
        <strain evidence="2 3">RS19</strain>
    </source>
</reference>
<dbReference type="GO" id="GO:0016787">
    <property type="term" value="F:hydrolase activity"/>
    <property type="evidence" value="ECO:0007669"/>
    <property type="project" value="UniProtKB-KW"/>
</dbReference>
<organism evidence="2 3">
    <name type="scientific">Dyadobacter luteus</name>
    <dbReference type="NCBI Taxonomy" id="2259619"/>
    <lineage>
        <taxon>Bacteria</taxon>
        <taxon>Pseudomonadati</taxon>
        <taxon>Bacteroidota</taxon>
        <taxon>Cytophagia</taxon>
        <taxon>Cytophagales</taxon>
        <taxon>Spirosomataceae</taxon>
        <taxon>Dyadobacter</taxon>
    </lineage>
</organism>
<dbReference type="EMBL" id="QNUL01000050">
    <property type="protein sequence ID" value="REA55190.1"/>
    <property type="molecule type" value="Genomic_DNA"/>
</dbReference>
<evidence type="ECO:0000313" key="3">
    <source>
        <dbReference type="Proteomes" id="UP000256373"/>
    </source>
</evidence>
<protein>
    <submittedName>
        <fullName evidence="2">Glycoside hydrolase</fullName>
    </submittedName>
</protein>
<evidence type="ECO:0000313" key="2">
    <source>
        <dbReference type="EMBL" id="REA55190.1"/>
    </source>
</evidence>
<dbReference type="RefSeq" id="WP_115834379.1">
    <property type="nucleotide sequence ID" value="NZ_QNUL01000050.1"/>
</dbReference>